<comment type="caution">
    <text evidence="8">The sequence shown here is derived from an EMBL/GenBank/DDBJ whole genome shotgun (WGS) entry which is preliminary data.</text>
</comment>
<keyword evidence="4 7" id="KW-1133">Transmembrane helix</keyword>
<evidence type="ECO:0008006" key="10">
    <source>
        <dbReference type="Google" id="ProtNLM"/>
    </source>
</evidence>
<sequence>MIDNLFQYEFLQNAFLTGIIIGVIAPFLGVFIVVRKMALITDALSHVSLSGIAASLLLGKYFAPFALLNPLYGSMAFSVIGALLIEKLRTVYKHYEELAIPIMMSFGIGLGVIFISLADGFNTDLFGYLFGSVSAVSRADLYVIILIAVFVFITIFLLYKELFLLSFDEEYAKAIGIPGNGIHLLFVITVALVIAVSMRIVGVLLVSSLMTLPVAASIRVAKSFKQAIILSVIFGEISVIGGLVSGFYLEIAPGGTIVIIAATLLLGTVLYKKFRYQKS</sequence>
<organism evidence="8 9">
    <name type="scientific">Caldibacillus thermoamylovorans</name>
    <dbReference type="NCBI Taxonomy" id="35841"/>
    <lineage>
        <taxon>Bacteria</taxon>
        <taxon>Bacillati</taxon>
        <taxon>Bacillota</taxon>
        <taxon>Bacilli</taxon>
        <taxon>Bacillales</taxon>
        <taxon>Bacillaceae</taxon>
        <taxon>Caldibacillus</taxon>
    </lineage>
</organism>
<dbReference type="EMBL" id="JXLU01000147">
    <property type="protein sequence ID" value="KIO70313.1"/>
    <property type="molecule type" value="Genomic_DNA"/>
</dbReference>
<accession>A0ABD4A2M5</accession>
<evidence type="ECO:0000256" key="4">
    <source>
        <dbReference type="ARBA" id="ARBA00022989"/>
    </source>
</evidence>
<dbReference type="InterPro" id="IPR037294">
    <property type="entry name" value="ABC_BtuC-like"/>
</dbReference>
<feature type="transmembrane region" description="Helical" evidence="7">
    <location>
        <begin position="98"/>
        <end position="121"/>
    </location>
</feature>
<keyword evidence="5 7" id="KW-0472">Membrane</keyword>
<dbReference type="InterPro" id="IPR001626">
    <property type="entry name" value="ABC_TroCD"/>
</dbReference>
<evidence type="ECO:0000256" key="1">
    <source>
        <dbReference type="ARBA" id="ARBA00004141"/>
    </source>
</evidence>
<dbReference type="PANTHER" id="PTHR30477:SF22">
    <property type="entry name" value="METAL ABC TRANSPORTER PERMEASE"/>
    <property type="match status" value="1"/>
</dbReference>
<evidence type="ECO:0000256" key="7">
    <source>
        <dbReference type="SAM" id="Phobius"/>
    </source>
</evidence>
<dbReference type="AlphaFoldDB" id="A0ABD4A2M5"/>
<dbReference type="GO" id="GO:0005886">
    <property type="term" value="C:plasma membrane"/>
    <property type="evidence" value="ECO:0007669"/>
    <property type="project" value="UniProtKB-SubCell"/>
</dbReference>
<feature type="transmembrane region" description="Helical" evidence="7">
    <location>
        <begin position="227"/>
        <end position="248"/>
    </location>
</feature>
<protein>
    <recommendedName>
        <fullName evidence="10">Metal ABC transporter permease</fullName>
    </recommendedName>
</protein>
<keyword evidence="6" id="KW-0813">Transport</keyword>
<dbReference type="Pfam" id="PF00950">
    <property type="entry name" value="ABC-3"/>
    <property type="match status" value="1"/>
</dbReference>
<gene>
    <name evidence="8" type="ORF">B4167_1005</name>
</gene>
<feature type="transmembrane region" description="Helical" evidence="7">
    <location>
        <begin position="254"/>
        <end position="271"/>
    </location>
</feature>
<evidence type="ECO:0000256" key="3">
    <source>
        <dbReference type="ARBA" id="ARBA00022692"/>
    </source>
</evidence>
<dbReference type="CDD" id="cd06550">
    <property type="entry name" value="TM_ABC_iron-siderophores_like"/>
    <property type="match status" value="1"/>
</dbReference>
<evidence type="ECO:0000256" key="6">
    <source>
        <dbReference type="RuleBase" id="RU003943"/>
    </source>
</evidence>
<evidence type="ECO:0000313" key="8">
    <source>
        <dbReference type="EMBL" id="KIO70313.1"/>
    </source>
</evidence>
<keyword evidence="3 6" id="KW-0812">Transmembrane</keyword>
<dbReference type="Gene3D" id="1.10.3470.10">
    <property type="entry name" value="ABC transporter involved in vitamin B12 uptake, BtuC"/>
    <property type="match status" value="1"/>
</dbReference>
<feature type="transmembrane region" description="Helical" evidence="7">
    <location>
        <begin position="14"/>
        <end position="34"/>
    </location>
</feature>
<feature type="transmembrane region" description="Helical" evidence="7">
    <location>
        <begin position="43"/>
        <end position="63"/>
    </location>
</feature>
<dbReference type="RefSeq" id="WP_041846264.1">
    <property type="nucleotide sequence ID" value="NZ_JXLR01000097.1"/>
</dbReference>
<evidence type="ECO:0000256" key="5">
    <source>
        <dbReference type="ARBA" id="ARBA00023136"/>
    </source>
</evidence>
<reference evidence="8 9" key="1">
    <citation type="submission" date="2015-01" db="EMBL/GenBank/DDBJ databases">
        <title>Draft Genome Sequences of Four Bacillus thermoamylovorans Strains, Isolated From Food Products.</title>
        <authorList>
            <person name="Krawcyk A.O."/>
            <person name="Berendsen E.M."/>
            <person name="Eijlander R.T."/>
            <person name="de Jong A."/>
            <person name="Wells-Bennik M."/>
            <person name="Kuipers O.P."/>
        </authorList>
    </citation>
    <scope>NUCLEOTIDE SEQUENCE [LARGE SCALE GENOMIC DNA]</scope>
    <source>
        <strain evidence="8 9">B4167</strain>
    </source>
</reference>
<dbReference type="PANTHER" id="PTHR30477">
    <property type="entry name" value="ABC-TRANSPORTER METAL-BINDING PROTEIN"/>
    <property type="match status" value="1"/>
</dbReference>
<dbReference type="Proteomes" id="UP000032076">
    <property type="component" value="Unassembled WGS sequence"/>
</dbReference>
<dbReference type="SUPFAM" id="SSF81345">
    <property type="entry name" value="ABC transporter involved in vitamin B12 uptake, BtuC"/>
    <property type="match status" value="1"/>
</dbReference>
<feature type="transmembrane region" description="Helical" evidence="7">
    <location>
        <begin position="141"/>
        <end position="159"/>
    </location>
</feature>
<comment type="similarity">
    <text evidence="2 6">Belongs to the ABC-3 integral membrane protein family.</text>
</comment>
<proteinExistence type="inferred from homology"/>
<name>A0ABD4A2M5_9BACI</name>
<evidence type="ECO:0000313" key="9">
    <source>
        <dbReference type="Proteomes" id="UP000032076"/>
    </source>
</evidence>
<evidence type="ECO:0000256" key="2">
    <source>
        <dbReference type="ARBA" id="ARBA00008034"/>
    </source>
</evidence>
<comment type="subcellular location">
    <subcellularLocation>
        <location evidence="6">Cell membrane</location>
        <topology evidence="6">Multi-pass membrane protein</topology>
    </subcellularLocation>
    <subcellularLocation>
        <location evidence="1">Membrane</location>
        <topology evidence="1">Multi-pass membrane protein</topology>
    </subcellularLocation>
</comment>